<dbReference type="GeneID" id="97179205"/>
<gene>
    <name evidence="1" type="ORF">NCTC11343_00316</name>
</gene>
<sequence>MFVSDKVVNYFDKSGNPVRTKLASYSYQCIVPEGDESNGFFNIVSYYIATAIKSLAYSRDSTVGIFGWKYVGESTVYYPDGQLKSLEKFDIDGSAIDSSYYYYPTDRLKC</sequence>
<evidence type="ECO:0000313" key="1">
    <source>
        <dbReference type="EMBL" id="SPZ83797.1"/>
    </source>
</evidence>
<dbReference type="EMBL" id="UAUU01000002">
    <property type="protein sequence ID" value="SPZ83797.1"/>
    <property type="molecule type" value="Genomic_DNA"/>
</dbReference>
<dbReference type="RefSeq" id="WP_070565082.1">
    <property type="nucleotide sequence ID" value="NZ_CP068086.1"/>
</dbReference>
<organism evidence="1 2">
    <name type="scientific">Sphingobacterium multivorum</name>
    <dbReference type="NCBI Taxonomy" id="28454"/>
    <lineage>
        <taxon>Bacteria</taxon>
        <taxon>Pseudomonadati</taxon>
        <taxon>Bacteroidota</taxon>
        <taxon>Sphingobacteriia</taxon>
        <taxon>Sphingobacteriales</taxon>
        <taxon>Sphingobacteriaceae</taxon>
        <taxon>Sphingobacterium</taxon>
    </lineage>
</organism>
<dbReference type="Proteomes" id="UP000251241">
    <property type="component" value="Unassembled WGS sequence"/>
</dbReference>
<accession>A0A2X2ING6</accession>
<reference evidence="1 2" key="1">
    <citation type="submission" date="2018-06" db="EMBL/GenBank/DDBJ databases">
        <authorList>
            <consortium name="Pathogen Informatics"/>
            <person name="Doyle S."/>
        </authorList>
    </citation>
    <scope>NUCLEOTIDE SEQUENCE [LARGE SCALE GENOMIC DNA]</scope>
    <source>
        <strain evidence="1 2">NCTC11343</strain>
    </source>
</reference>
<evidence type="ECO:0000313" key="2">
    <source>
        <dbReference type="Proteomes" id="UP000251241"/>
    </source>
</evidence>
<proteinExistence type="predicted"/>
<dbReference type="AlphaFoldDB" id="A0A2X2ING6"/>
<protein>
    <submittedName>
        <fullName evidence="1">Uncharacterized protein</fullName>
    </submittedName>
</protein>
<name>A0A2X2ING6_SPHMU</name>